<evidence type="ECO:0000313" key="2">
    <source>
        <dbReference type="EMBL" id="KAE8300693.1"/>
    </source>
</evidence>
<organism evidence="2 3">
    <name type="scientific">Larimichthys crocea</name>
    <name type="common">Large yellow croaker</name>
    <name type="synonym">Pseudosciaena crocea</name>
    <dbReference type="NCBI Taxonomy" id="215358"/>
    <lineage>
        <taxon>Eukaryota</taxon>
        <taxon>Metazoa</taxon>
        <taxon>Chordata</taxon>
        <taxon>Craniata</taxon>
        <taxon>Vertebrata</taxon>
        <taxon>Euteleostomi</taxon>
        <taxon>Actinopterygii</taxon>
        <taxon>Neopterygii</taxon>
        <taxon>Teleostei</taxon>
        <taxon>Neoteleostei</taxon>
        <taxon>Acanthomorphata</taxon>
        <taxon>Eupercaria</taxon>
        <taxon>Sciaenidae</taxon>
        <taxon>Larimichthys</taxon>
    </lineage>
</organism>
<accession>A0A6G0JAX2</accession>
<name>A0A6G0JAX2_LARCR</name>
<dbReference type="EMBL" id="REGW02000001">
    <property type="protein sequence ID" value="KAE8300693.1"/>
    <property type="molecule type" value="Genomic_DNA"/>
</dbReference>
<keyword evidence="1" id="KW-1133">Transmembrane helix</keyword>
<feature type="transmembrane region" description="Helical" evidence="1">
    <location>
        <begin position="77"/>
        <end position="97"/>
    </location>
</feature>
<sequence>MSEDTYTEPGITKTFHPDQDKESIVDIYVSAESLRVYDSPWLEEGTLQNVTRPAVAQHPVSVVSASSWRRNCSRTNSAIQCVVYLLLLVLIVVLICLRDQLKDKTNWRSEGNQSLAYNMTLNNTELSKETDHLRKLCERKPKKCKNLDWPNYS</sequence>
<comment type="caution">
    <text evidence="2">The sequence shown here is derived from an EMBL/GenBank/DDBJ whole genome shotgun (WGS) entry which is preliminary data.</text>
</comment>
<evidence type="ECO:0000313" key="3">
    <source>
        <dbReference type="Proteomes" id="UP000424527"/>
    </source>
</evidence>
<proteinExistence type="predicted"/>
<dbReference type="Proteomes" id="UP000424527">
    <property type="component" value="Unassembled WGS sequence"/>
</dbReference>
<evidence type="ECO:0000256" key="1">
    <source>
        <dbReference type="SAM" id="Phobius"/>
    </source>
</evidence>
<keyword evidence="1" id="KW-0812">Transmembrane</keyword>
<reference evidence="2 3" key="1">
    <citation type="submission" date="2019-07" db="EMBL/GenBank/DDBJ databases">
        <title>Chromosome genome assembly for large yellow croaker.</title>
        <authorList>
            <person name="Xiao S."/>
        </authorList>
    </citation>
    <scope>NUCLEOTIDE SEQUENCE [LARGE SCALE GENOMIC DNA]</scope>
    <source>
        <strain evidence="2">JMULYC20181020</strain>
        <tissue evidence="2">Muscle</tissue>
    </source>
</reference>
<keyword evidence="3" id="KW-1185">Reference proteome</keyword>
<protein>
    <submittedName>
        <fullName evidence="2">Uncharacterized protein</fullName>
    </submittedName>
</protein>
<keyword evidence="1" id="KW-0472">Membrane</keyword>
<gene>
    <name evidence="2" type="ORF">D5F01_LYC00840</name>
</gene>
<dbReference type="AlphaFoldDB" id="A0A6G0JAX2"/>